<dbReference type="InterPro" id="IPR050894">
    <property type="entry name" value="EfeM/EfeO_iron_uptake"/>
</dbReference>
<dbReference type="STRING" id="1631356.VV01_05350"/>
<gene>
    <name evidence="5" type="ORF">VV01_05350</name>
</gene>
<evidence type="ECO:0000313" key="6">
    <source>
        <dbReference type="Proteomes" id="UP000037397"/>
    </source>
</evidence>
<dbReference type="CDD" id="cd14656">
    <property type="entry name" value="Imelysin-like_EfeO"/>
    <property type="match status" value="1"/>
</dbReference>
<dbReference type="Proteomes" id="UP000037397">
    <property type="component" value="Unassembled WGS sequence"/>
</dbReference>
<dbReference type="NCBIfam" id="NF041757">
    <property type="entry name" value="EfeO"/>
    <property type="match status" value="1"/>
</dbReference>
<evidence type="ECO:0000256" key="2">
    <source>
        <dbReference type="ARBA" id="ARBA00005989"/>
    </source>
</evidence>
<sequence length="379" mass="41035">MLTALLASTALAACTSNEPAGNAGDQGKLSVTSDAKTCELSAKEAPSGNLVFNVTNKGSQVTEFYLLGEDGLRIVGEVENIAPGLSRDLVLKAAPGKYFTACKPGMVGKGIRSAFTVTDSGNDTELTGDDKALAQTAGSQYGSYVKDQTEQLLTKTQSFVSLYKAGKDDQARALYADARRHWERIEPVAESFGDLDPKMDLREADLEPGQTWTGWHRIEKDLWPPKTGYTALTPAQRATVADQLLTDTRTLSSRTRTTTHTPDKMANGSKELMDEVATGKVTGEEEIWSHTDLWDFQANVDGARVAFEDLRPILKKKDKALDTSIATKFTALQKLLDQHKKGDGFVLYNELTPAQVKELSSGVNALSEPLSKLTAAVTL</sequence>
<keyword evidence="6" id="KW-1185">Reference proteome</keyword>
<evidence type="ECO:0000256" key="3">
    <source>
        <dbReference type="ARBA" id="ARBA00022729"/>
    </source>
</evidence>
<dbReference type="Pfam" id="PF09375">
    <property type="entry name" value="Peptidase_M75"/>
    <property type="match status" value="1"/>
</dbReference>
<dbReference type="EMBL" id="LAIR01000002">
    <property type="protein sequence ID" value="KNX39218.1"/>
    <property type="molecule type" value="Genomic_DNA"/>
</dbReference>
<reference evidence="6" key="1">
    <citation type="submission" date="2015-03" db="EMBL/GenBank/DDBJ databases">
        <title>Luteipulveratus halotolerans sp. nov., a novel actinobacterium (Dermacoccaceae) from Sarawak, Malaysia.</title>
        <authorList>
            <person name="Juboi H."/>
            <person name="Basik A."/>
            <person name="Shamsul S.S."/>
            <person name="Arnold P."/>
            <person name="Schmitt E.K."/>
            <person name="Sanglier J.-J."/>
            <person name="Yeo T."/>
        </authorList>
    </citation>
    <scope>NUCLEOTIDE SEQUENCE [LARGE SCALE GENOMIC DNA]</scope>
    <source>
        <strain evidence="6">C296001</strain>
    </source>
</reference>
<protein>
    <submittedName>
        <fullName evidence="5">PbrT family lead (Pb2+) uptake porter</fullName>
    </submittedName>
</protein>
<dbReference type="Gene3D" id="1.20.1420.20">
    <property type="entry name" value="M75 peptidase, HXXE motif"/>
    <property type="match status" value="1"/>
</dbReference>
<name>A0A0L6CNV8_9MICO</name>
<evidence type="ECO:0000259" key="4">
    <source>
        <dbReference type="Pfam" id="PF09375"/>
    </source>
</evidence>
<dbReference type="InterPro" id="IPR034981">
    <property type="entry name" value="Imelysin-like_EfeO/Algp7"/>
</dbReference>
<dbReference type="PANTHER" id="PTHR39192">
    <property type="entry name" value="IRON UPTAKE SYSTEM COMPONENT EFEO"/>
    <property type="match status" value="1"/>
</dbReference>
<organism evidence="5 6">
    <name type="scientific">Luteipulveratus halotolerans</name>
    <dbReference type="NCBI Taxonomy" id="1631356"/>
    <lineage>
        <taxon>Bacteria</taxon>
        <taxon>Bacillati</taxon>
        <taxon>Actinomycetota</taxon>
        <taxon>Actinomycetes</taxon>
        <taxon>Micrococcales</taxon>
        <taxon>Dermacoccaceae</taxon>
        <taxon>Luteipulveratus</taxon>
    </lineage>
</organism>
<dbReference type="PANTHER" id="PTHR39192:SF1">
    <property type="entry name" value="IRON UPTAKE SYSTEM COMPONENT EFEO"/>
    <property type="match status" value="1"/>
</dbReference>
<accession>A0A0L6CNV8</accession>
<keyword evidence="3" id="KW-0732">Signal</keyword>
<evidence type="ECO:0000256" key="1">
    <source>
        <dbReference type="ARBA" id="ARBA00004196"/>
    </source>
</evidence>
<dbReference type="InterPro" id="IPR038352">
    <property type="entry name" value="Imelysin_sf"/>
</dbReference>
<dbReference type="InterPro" id="IPR053377">
    <property type="entry name" value="Iron_uptake_EfeM/EfeO"/>
</dbReference>
<comment type="similarity">
    <text evidence="2">Belongs to the EfeM/EfeO family.</text>
</comment>
<dbReference type="PATRIC" id="fig|1631356.3.peg.1012"/>
<feature type="domain" description="Imelysin-like" evidence="4">
    <location>
        <begin position="140"/>
        <end position="373"/>
    </location>
</feature>
<proteinExistence type="inferred from homology"/>
<comment type="caution">
    <text evidence="5">The sequence shown here is derived from an EMBL/GenBank/DDBJ whole genome shotgun (WGS) entry which is preliminary data.</text>
</comment>
<comment type="subcellular location">
    <subcellularLocation>
        <location evidence="1">Cell envelope</location>
    </subcellularLocation>
</comment>
<dbReference type="AlphaFoldDB" id="A0A0L6CNV8"/>
<evidence type="ECO:0000313" key="5">
    <source>
        <dbReference type="EMBL" id="KNX39218.1"/>
    </source>
</evidence>
<dbReference type="InterPro" id="IPR018976">
    <property type="entry name" value="Imelysin-like"/>
</dbReference>
<dbReference type="GO" id="GO:0030313">
    <property type="term" value="C:cell envelope"/>
    <property type="evidence" value="ECO:0007669"/>
    <property type="project" value="UniProtKB-SubCell"/>
</dbReference>